<evidence type="ECO:0000313" key="2">
    <source>
        <dbReference type="EMBL" id="MDF9745698.1"/>
    </source>
</evidence>
<keyword evidence="1" id="KW-0812">Transmembrane</keyword>
<dbReference type="Pfam" id="PF23933">
    <property type="entry name" value="DUF7269"/>
    <property type="match status" value="1"/>
</dbReference>
<reference evidence="2" key="1">
    <citation type="submission" date="2022-06" db="EMBL/GenBank/DDBJ databases">
        <title>Natrinema sp. a new haloarchaeum isolate from saline soil.</title>
        <authorList>
            <person name="Strakova D."/>
            <person name="Galisteo C."/>
            <person name="Sanchez-Porro C."/>
            <person name="Ventosa A."/>
        </authorList>
    </citation>
    <scope>NUCLEOTIDE SEQUENCE</scope>
    <source>
        <strain evidence="2">S1CR25-10</strain>
    </source>
</reference>
<dbReference type="AlphaFoldDB" id="A0A9Q4Q2X5"/>
<dbReference type="InterPro" id="IPR055693">
    <property type="entry name" value="DUF7269"/>
</dbReference>
<dbReference type="RefSeq" id="WP_277521176.1">
    <property type="nucleotide sequence ID" value="NZ_JAMQOT010000002.1"/>
</dbReference>
<evidence type="ECO:0000256" key="1">
    <source>
        <dbReference type="SAM" id="Phobius"/>
    </source>
</evidence>
<name>A0A9Q4Q2X5_9EURY</name>
<keyword evidence="1" id="KW-0472">Membrane</keyword>
<gene>
    <name evidence="2" type="ORF">NDI89_08860</name>
</gene>
<organism evidence="2 3">
    <name type="scientific">Natrinema salsiterrestre</name>
    <dbReference type="NCBI Taxonomy" id="2950540"/>
    <lineage>
        <taxon>Archaea</taxon>
        <taxon>Methanobacteriati</taxon>
        <taxon>Methanobacteriota</taxon>
        <taxon>Stenosarchaea group</taxon>
        <taxon>Halobacteria</taxon>
        <taxon>Halobacteriales</taxon>
        <taxon>Natrialbaceae</taxon>
        <taxon>Natrinema</taxon>
    </lineage>
</organism>
<evidence type="ECO:0000313" key="3">
    <source>
        <dbReference type="Proteomes" id="UP001154061"/>
    </source>
</evidence>
<protein>
    <submittedName>
        <fullName evidence="2">Uncharacterized protein</fullName>
    </submittedName>
</protein>
<feature type="transmembrane region" description="Helical" evidence="1">
    <location>
        <begin position="53"/>
        <end position="77"/>
    </location>
</feature>
<proteinExistence type="predicted"/>
<keyword evidence="3" id="KW-1185">Reference proteome</keyword>
<comment type="caution">
    <text evidence="2">The sequence shown here is derived from an EMBL/GenBank/DDBJ whole genome shotgun (WGS) entry which is preliminary data.</text>
</comment>
<dbReference type="Proteomes" id="UP001154061">
    <property type="component" value="Unassembled WGS sequence"/>
</dbReference>
<sequence>MSRRSAPGPWQRAVARIGAIDPERVATVVVSAGAVLAVAAVVLGGFVPSVRLFVAPLYLFAVLLPVLGVVIAAGVCWRVWTADRSRAPPLLEGAPPEEAPIPTEHVAGREADRTLTAAARGWYRCRPNESIADVRRRLTDGAVRVLTTKRGLAADSARDAVRSGTWTDDPVAAAFLADDVRQPLGERLRAPVDPGAAHVRRVRRTLAAIDAIDDGTADADAEVDG</sequence>
<accession>A0A9Q4Q2X5</accession>
<feature type="transmembrane region" description="Helical" evidence="1">
    <location>
        <begin position="25"/>
        <end position="47"/>
    </location>
</feature>
<keyword evidence="1" id="KW-1133">Transmembrane helix</keyword>
<dbReference type="EMBL" id="JAMQOT010000002">
    <property type="protein sequence ID" value="MDF9745698.1"/>
    <property type="molecule type" value="Genomic_DNA"/>
</dbReference>